<evidence type="ECO:0000256" key="2">
    <source>
        <dbReference type="ARBA" id="ARBA00022472"/>
    </source>
</evidence>
<organism evidence="4 5">
    <name type="scientific">Corchorus olitorius</name>
    <dbReference type="NCBI Taxonomy" id="93759"/>
    <lineage>
        <taxon>Eukaryota</taxon>
        <taxon>Viridiplantae</taxon>
        <taxon>Streptophyta</taxon>
        <taxon>Embryophyta</taxon>
        <taxon>Tracheophyta</taxon>
        <taxon>Spermatophyta</taxon>
        <taxon>Magnoliopsida</taxon>
        <taxon>eudicotyledons</taxon>
        <taxon>Gunneridae</taxon>
        <taxon>Pentapetalae</taxon>
        <taxon>rosids</taxon>
        <taxon>malvids</taxon>
        <taxon>Malvales</taxon>
        <taxon>Malvaceae</taxon>
        <taxon>Grewioideae</taxon>
        <taxon>Apeibeae</taxon>
        <taxon>Corchorus</taxon>
    </lineage>
</organism>
<evidence type="ECO:0000256" key="3">
    <source>
        <dbReference type="ARBA" id="ARBA00022946"/>
    </source>
</evidence>
<dbReference type="PANTHER" id="PTHR13068">
    <property type="entry name" value="CGI-12 PROTEIN-RELATED"/>
    <property type="match status" value="1"/>
</dbReference>
<dbReference type="EMBL" id="AWUE01013394">
    <property type="protein sequence ID" value="OMP07128.1"/>
    <property type="molecule type" value="Genomic_DNA"/>
</dbReference>
<dbReference type="InterPro" id="IPR003690">
    <property type="entry name" value="MTERF"/>
</dbReference>
<comment type="caution">
    <text evidence="4">The sequence shown here is derived from an EMBL/GenBank/DDBJ whole genome shotgun (WGS) entry which is preliminary data.</text>
</comment>
<evidence type="ECO:0000313" key="5">
    <source>
        <dbReference type="Proteomes" id="UP000187203"/>
    </source>
</evidence>
<gene>
    <name evidence="4" type="ORF">COLO4_07605</name>
</gene>
<evidence type="ECO:0000256" key="1">
    <source>
        <dbReference type="ARBA" id="ARBA00007692"/>
    </source>
</evidence>
<dbReference type="GO" id="GO:0006353">
    <property type="term" value="P:DNA-templated transcription termination"/>
    <property type="evidence" value="ECO:0007669"/>
    <property type="project" value="UniProtKB-KW"/>
</dbReference>
<dbReference type="SMART" id="SM00733">
    <property type="entry name" value="Mterf"/>
    <property type="match status" value="7"/>
</dbReference>
<protein>
    <submittedName>
        <fullName evidence="4">Mitochodrial transcription termination factor-related protein</fullName>
    </submittedName>
</protein>
<dbReference type="GO" id="GO:0003676">
    <property type="term" value="F:nucleic acid binding"/>
    <property type="evidence" value="ECO:0007669"/>
    <property type="project" value="InterPro"/>
</dbReference>
<dbReference type="Pfam" id="PF02536">
    <property type="entry name" value="mTERF"/>
    <property type="match status" value="1"/>
</dbReference>
<keyword evidence="2" id="KW-0806">Transcription termination</keyword>
<dbReference type="Proteomes" id="UP000187203">
    <property type="component" value="Unassembled WGS sequence"/>
</dbReference>
<keyword evidence="3" id="KW-0809">Transit peptide</keyword>
<comment type="similarity">
    <text evidence="1">Belongs to the mTERF family.</text>
</comment>
<sequence>MSYSFCKKQICCRFGTMISPSYSKGLRFLQTHSLISLALRYVSSIARNDESFTVSYLINSCGLSPESALSVSKKVQLKNNPTQPDSVLNFFKNHGFSKTQIRKIVERMPRLLLYKAEKTLLPKFQFFYSRGIPSSDLSVVLSSNPAVLRYNLDNCIIPYFNSYKDFTRRDYSEIFLAYKDCSAILTRNFQSIVAPNVALLRQHGVPDSNIMTELVRNPIKFTLNHDKFRTTVEEVEKLGFNPLKGHFLAALQVLMQISKSKWERKLNVFKEWGWSDEDFDIAFEKFPKCMTLSEHNIIKKMNFFVNTMDWESSFVARHPSALGYSLGKRIIPRYSVLQVLLSKGFIKKLTSEKFLIISEKDFLASFVTPYEDLHLLKLYKEKMSLEN</sequence>
<dbReference type="PANTHER" id="PTHR13068:SF166">
    <property type="entry name" value="TRANSCRIPTION TERMINATION FACTOR MTERF15, MITOCHONDRIAL-LIKE"/>
    <property type="match status" value="1"/>
</dbReference>
<name>A0A1R3KJG1_9ROSI</name>
<keyword evidence="2" id="KW-0804">Transcription</keyword>
<dbReference type="InterPro" id="IPR038538">
    <property type="entry name" value="MTERF_sf"/>
</dbReference>
<accession>A0A1R3KJG1</accession>
<reference evidence="5" key="1">
    <citation type="submission" date="2013-09" db="EMBL/GenBank/DDBJ databases">
        <title>Corchorus olitorius genome sequencing.</title>
        <authorList>
            <person name="Alam M."/>
            <person name="Haque M.S."/>
            <person name="Islam M.S."/>
            <person name="Emdad E.M."/>
            <person name="Islam M.M."/>
            <person name="Ahmed B."/>
            <person name="Halim A."/>
            <person name="Hossen Q.M.M."/>
            <person name="Hossain M.Z."/>
            <person name="Ahmed R."/>
            <person name="Khan M.M."/>
            <person name="Islam R."/>
            <person name="Rashid M.M."/>
            <person name="Khan S.A."/>
            <person name="Rahman M.S."/>
            <person name="Alam M."/>
            <person name="Yahiya A.S."/>
            <person name="Khan M.S."/>
            <person name="Azam M.S."/>
            <person name="Haque T."/>
            <person name="Lashkar M.Z.H."/>
            <person name="Akhand A.I."/>
            <person name="Morshed G."/>
            <person name="Roy S."/>
            <person name="Uddin K.S."/>
            <person name="Rabeya T."/>
            <person name="Hossain A.S."/>
            <person name="Chowdhury A."/>
            <person name="Snigdha A.R."/>
            <person name="Mortoza M.S."/>
            <person name="Matin S.A."/>
            <person name="Hoque S.M.E."/>
            <person name="Islam M.K."/>
            <person name="Roy D.K."/>
            <person name="Haider R."/>
            <person name="Moosa M.M."/>
            <person name="Elias S.M."/>
            <person name="Hasan A.M."/>
            <person name="Jahan S."/>
            <person name="Shafiuddin M."/>
            <person name="Mahmood N."/>
            <person name="Shommy N.S."/>
        </authorList>
    </citation>
    <scope>NUCLEOTIDE SEQUENCE [LARGE SCALE GENOMIC DNA]</scope>
    <source>
        <strain evidence="5">cv. O-4</strain>
    </source>
</reference>
<dbReference type="OrthoDB" id="637682at2759"/>
<keyword evidence="2" id="KW-0805">Transcription regulation</keyword>
<dbReference type="AlphaFoldDB" id="A0A1R3KJG1"/>
<dbReference type="FunFam" id="1.25.70.10:FF:000001">
    <property type="entry name" value="Mitochondrial transcription termination factor-like"/>
    <property type="match status" value="1"/>
</dbReference>
<evidence type="ECO:0000313" key="4">
    <source>
        <dbReference type="EMBL" id="OMP07128.1"/>
    </source>
</evidence>
<keyword evidence="5" id="KW-1185">Reference proteome</keyword>
<dbReference type="Gene3D" id="1.25.70.10">
    <property type="entry name" value="Transcription termination factor 3, mitochondrial"/>
    <property type="match status" value="1"/>
</dbReference>
<proteinExistence type="inferred from homology"/>